<comment type="caution">
    <text evidence="2">The sequence shown here is derived from an EMBL/GenBank/DDBJ whole genome shotgun (WGS) entry which is preliminary data.</text>
</comment>
<proteinExistence type="predicted"/>
<protein>
    <submittedName>
        <fullName evidence="2">Uncharacterized protein</fullName>
    </submittedName>
</protein>
<name>A0A964FH53_9CYAN</name>
<sequence>MIIKVNFAPEGSTTLDGFITDYGAEYSPDRGFGWVIQSSLEDENPTPVDISPNTRDRISNSDVTGDTLIHLQYPTDLISPLAAESIKIPSAWEYDIANGSYLVTVGVGDPDFVDSTHVVNVEGESLISNFVPTEDNLFAENTTLVEVTDGRLTIDAIGGENTKLTFVEIASEGNAELPADNGESEESETPVDTGDGDGDGESEIETPVDTGDGDGDGDGEIETPVDTGDTVRINFAPASAFSPEGYIQDIGGEYNDDRGYGWITQDSVGSDNPTPINISPNTRDRNSVVEDSFDSLIHLQYGDAFENDNAIRTPSAWEYELANGEYTVTVGVGDPQFEDSNHVINIEGNSIIAGFVPTEDNLFAVKTSTVEVTDGKLTIDAIGGENTKLNFVEIAPSDGSEITDPPIDVTPIEIPTEVPIPVEGGGVVEMVEPIADGININFGVATVDSAAGFTQDIGAAYNSDRGYGWVTQDSAGSDNPTPINLFANARDRNTLFNNGQGGVFQEPVQDSLIHLQYPTGLGNSETAVTTPAAWEHAVENGRYEVTVGVGDPDFFDSEHTINVEGESAISGFIPTGTVENGFLPLDAQAFATGTVTVDVTDGRLTIDAIGGENTKINYVSIIPITDI</sequence>
<dbReference type="Gene3D" id="2.60.120.430">
    <property type="entry name" value="Galactose-binding lectin"/>
    <property type="match status" value="3"/>
</dbReference>
<dbReference type="SUPFAM" id="SSF49785">
    <property type="entry name" value="Galactose-binding domain-like"/>
    <property type="match status" value="3"/>
</dbReference>
<feature type="compositionally biased region" description="Acidic residues" evidence="1">
    <location>
        <begin position="182"/>
        <end position="223"/>
    </location>
</feature>
<dbReference type="Proteomes" id="UP000729733">
    <property type="component" value="Unassembled WGS sequence"/>
</dbReference>
<dbReference type="RefSeq" id="WP_229641823.1">
    <property type="nucleotide sequence ID" value="NZ_JADWDC010000052.1"/>
</dbReference>
<keyword evidence="3" id="KW-1185">Reference proteome</keyword>
<dbReference type="EMBL" id="JADWDC010000052">
    <property type="protein sequence ID" value="MCC0178722.1"/>
    <property type="molecule type" value="Genomic_DNA"/>
</dbReference>
<dbReference type="AlphaFoldDB" id="A0A964FH53"/>
<evidence type="ECO:0000313" key="3">
    <source>
        <dbReference type="Proteomes" id="UP000729733"/>
    </source>
</evidence>
<reference evidence="2" key="1">
    <citation type="journal article" date="2021" name="Antonie Van Leeuwenhoek">
        <title>Draft genome and description of Waterburya agarophytonicola gen. nov. sp. nov. (Pleurocapsales, Cyanobacteria): a seaweed symbiont.</title>
        <authorList>
            <person name="Bonthond G."/>
            <person name="Shalygin S."/>
            <person name="Bayer T."/>
            <person name="Weinberger F."/>
        </authorList>
    </citation>
    <scope>NUCLEOTIDE SEQUENCE</scope>
    <source>
        <strain evidence="2">KI4</strain>
    </source>
</reference>
<evidence type="ECO:0000256" key="1">
    <source>
        <dbReference type="SAM" id="MobiDB-lite"/>
    </source>
</evidence>
<accession>A0A964FH53</accession>
<gene>
    <name evidence="2" type="ORF">I4641_17260</name>
</gene>
<feature type="region of interest" description="Disordered" evidence="1">
    <location>
        <begin position="175"/>
        <end position="228"/>
    </location>
</feature>
<evidence type="ECO:0000313" key="2">
    <source>
        <dbReference type="EMBL" id="MCC0178722.1"/>
    </source>
</evidence>
<dbReference type="InterPro" id="IPR008979">
    <property type="entry name" value="Galactose-bd-like_sf"/>
</dbReference>
<organism evidence="2 3">
    <name type="scientific">Waterburya agarophytonicola KI4</name>
    <dbReference type="NCBI Taxonomy" id="2874699"/>
    <lineage>
        <taxon>Bacteria</taxon>
        <taxon>Bacillati</taxon>
        <taxon>Cyanobacteriota</taxon>
        <taxon>Cyanophyceae</taxon>
        <taxon>Pleurocapsales</taxon>
        <taxon>Hyellaceae</taxon>
        <taxon>Waterburya</taxon>
        <taxon>Waterburya agarophytonicola</taxon>
    </lineage>
</organism>